<dbReference type="PROSITE" id="PS51644">
    <property type="entry name" value="HTH_OST"/>
    <property type="match status" value="1"/>
</dbReference>
<dbReference type="InParanoid" id="A0A158NRV8"/>
<dbReference type="Gene3D" id="3.30.420.610">
    <property type="entry name" value="LOTUS domain-like"/>
    <property type="match status" value="1"/>
</dbReference>
<feature type="domain" description="HTH OST-type" evidence="1">
    <location>
        <begin position="1"/>
        <end position="74"/>
    </location>
</feature>
<protein>
    <recommendedName>
        <fullName evidence="1">HTH OST-type domain-containing protein</fullName>
    </recommendedName>
</protein>
<dbReference type="Proteomes" id="UP000005205">
    <property type="component" value="Unassembled WGS sequence"/>
</dbReference>
<proteinExistence type="predicted"/>
<evidence type="ECO:0000313" key="2">
    <source>
        <dbReference type="EnsemblMetazoa" id="XP_012060266.1"/>
    </source>
</evidence>
<dbReference type="InterPro" id="IPR025605">
    <property type="entry name" value="OST-HTH/LOTUS_dom"/>
</dbReference>
<dbReference type="Pfam" id="PF12872">
    <property type="entry name" value="OST-HTH"/>
    <property type="match status" value="1"/>
</dbReference>
<dbReference type="eggNOG" id="ENOG502SUPD">
    <property type="taxonomic scope" value="Eukaryota"/>
</dbReference>
<sequence>MEETVALIKSCIISKKGGVPITDLNDEFQILVGESIPYRRLGFASLRAFLQTIDGLETNWNNFGEQTLRINDSKISHIDRLICKQKMDYSKTRNKYYKQFMRNGNFRHDHDDRRQRNRLIYNADRIKKRNQDFTQRRDLNLFGTNGVYKNKNFLYLEEENHHPIVIETNQVKKYDSVYEPVANGQQLLGDDFFLQLAIRNLHLPIWRYKDSLALHCGLCISGQTISDCTRALRNINTISNRVMILLGSVDVYNNATCEEMVYDMTELLQVLRSKFHLSNTAITICTLPPLANLSIYAHKKQSMALLSFNNWIRSLTDDPSKRDPSFINYSVIDLYEKFCFDETYVTNYDWYQTQARRVSGTKHSYVLWNMKGRKRTMSFICEEEDTDQSRSPSSLSMQ</sequence>
<dbReference type="Gene3D" id="3.40.50.1110">
    <property type="entry name" value="SGNH hydrolase"/>
    <property type="match status" value="1"/>
</dbReference>
<reference evidence="3" key="1">
    <citation type="journal article" date="2011" name="PLoS Genet.">
        <title>The genome sequence of the leaf-cutter ant Atta cephalotes reveals insights into its obligate symbiotic lifestyle.</title>
        <authorList>
            <person name="Suen G."/>
            <person name="Teiling C."/>
            <person name="Li L."/>
            <person name="Holt C."/>
            <person name="Abouheif E."/>
            <person name="Bornberg-Bauer E."/>
            <person name="Bouffard P."/>
            <person name="Caldera E.J."/>
            <person name="Cash E."/>
            <person name="Cavanaugh A."/>
            <person name="Denas O."/>
            <person name="Elhaik E."/>
            <person name="Fave M.J."/>
            <person name="Gadau J."/>
            <person name="Gibson J.D."/>
            <person name="Graur D."/>
            <person name="Grubbs K.J."/>
            <person name="Hagen D.E."/>
            <person name="Harkins T.T."/>
            <person name="Helmkampf M."/>
            <person name="Hu H."/>
            <person name="Johnson B.R."/>
            <person name="Kim J."/>
            <person name="Marsh S.E."/>
            <person name="Moeller J.A."/>
            <person name="Munoz-Torres M.C."/>
            <person name="Murphy M.C."/>
            <person name="Naughton M.C."/>
            <person name="Nigam S."/>
            <person name="Overson R."/>
            <person name="Rajakumar R."/>
            <person name="Reese J.T."/>
            <person name="Scott J.J."/>
            <person name="Smith C.R."/>
            <person name="Tao S."/>
            <person name="Tsutsui N.D."/>
            <person name="Viljakainen L."/>
            <person name="Wissler L."/>
            <person name="Yandell M.D."/>
            <person name="Zimmer F."/>
            <person name="Taylor J."/>
            <person name="Slater S.C."/>
            <person name="Clifton S.W."/>
            <person name="Warren W.C."/>
            <person name="Elsik C.G."/>
            <person name="Smith C.D."/>
            <person name="Weinstock G.M."/>
            <person name="Gerardo N.M."/>
            <person name="Currie C.R."/>
        </authorList>
    </citation>
    <scope>NUCLEOTIDE SEQUENCE [LARGE SCALE GENOMIC DNA]</scope>
</reference>
<dbReference type="InterPro" id="IPR036514">
    <property type="entry name" value="SGNH_hydro_sf"/>
</dbReference>
<gene>
    <name evidence="2" type="primary">105623482</name>
</gene>
<organism evidence="2 3">
    <name type="scientific">Atta cephalotes</name>
    <name type="common">Leafcutter ant</name>
    <dbReference type="NCBI Taxonomy" id="12957"/>
    <lineage>
        <taxon>Eukaryota</taxon>
        <taxon>Metazoa</taxon>
        <taxon>Ecdysozoa</taxon>
        <taxon>Arthropoda</taxon>
        <taxon>Hexapoda</taxon>
        <taxon>Insecta</taxon>
        <taxon>Pterygota</taxon>
        <taxon>Neoptera</taxon>
        <taxon>Endopterygota</taxon>
        <taxon>Hymenoptera</taxon>
        <taxon>Apocrita</taxon>
        <taxon>Aculeata</taxon>
        <taxon>Formicoidea</taxon>
        <taxon>Formicidae</taxon>
        <taxon>Myrmicinae</taxon>
        <taxon>Atta</taxon>
    </lineage>
</organism>
<name>A0A158NRV8_ATTCE</name>
<dbReference type="EMBL" id="ADTU01024369">
    <property type="status" value="NOT_ANNOTATED_CDS"/>
    <property type="molecule type" value="Genomic_DNA"/>
</dbReference>
<reference evidence="2" key="2">
    <citation type="submission" date="2016-04" db="UniProtKB">
        <authorList>
            <consortium name="EnsemblMetazoa"/>
        </authorList>
    </citation>
    <scope>IDENTIFICATION</scope>
</reference>
<dbReference type="Pfam" id="PF17182">
    <property type="entry name" value="OSK"/>
    <property type="match status" value="1"/>
</dbReference>
<evidence type="ECO:0000259" key="1">
    <source>
        <dbReference type="PROSITE" id="PS51644"/>
    </source>
</evidence>
<dbReference type="InterPro" id="IPR033447">
    <property type="entry name" value="OSK"/>
</dbReference>
<keyword evidence="3" id="KW-1185">Reference proteome</keyword>
<dbReference type="KEGG" id="acep:105623482"/>
<dbReference type="AlphaFoldDB" id="A0A158NRV8"/>
<evidence type="ECO:0000313" key="3">
    <source>
        <dbReference type="Proteomes" id="UP000005205"/>
    </source>
</evidence>
<dbReference type="CDD" id="cd09972">
    <property type="entry name" value="LOTUS_TDRD_OSKAR"/>
    <property type="match status" value="1"/>
</dbReference>
<dbReference type="STRING" id="12957.A0A158NRV8"/>
<dbReference type="InterPro" id="IPR041966">
    <property type="entry name" value="LOTUS-like"/>
</dbReference>
<dbReference type="OrthoDB" id="10034606at2759"/>
<accession>A0A158NRV8</accession>
<dbReference type="EnsemblMetazoa" id="XM_012204876.1">
    <property type="protein sequence ID" value="XP_012060266.1"/>
    <property type="gene ID" value="LOC105623482"/>
</dbReference>
<dbReference type="EMBL" id="ADTU01024370">
    <property type="status" value="NOT_ANNOTATED_CDS"/>
    <property type="molecule type" value="Genomic_DNA"/>
</dbReference>
<dbReference type="SUPFAM" id="SSF52266">
    <property type="entry name" value="SGNH hydrolase"/>
    <property type="match status" value="1"/>
</dbReference>